<dbReference type="PROSITE" id="PS00583">
    <property type="entry name" value="PFKB_KINASES_1"/>
    <property type="match status" value="1"/>
</dbReference>
<evidence type="ECO:0000259" key="7">
    <source>
        <dbReference type="Pfam" id="PF09863"/>
    </source>
</evidence>
<evidence type="ECO:0000256" key="1">
    <source>
        <dbReference type="ARBA" id="ARBA00010688"/>
    </source>
</evidence>
<dbReference type="InterPro" id="IPR018659">
    <property type="entry name" value="DUF2090"/>
</dbReference>
<dbReference type="SUPFAM" id="SSF53613">
    <property type="entry name" value="Ribokinase-like"/>
    <property type="match status" value="1"/>
</dbReference>
<dbReference type="EMBL" id="CADCUX010000261">
    <property type="protein sequence ID" value="CAA9405657.1"/>
    <property type="molecule type" value="Genomic_DNA"/>
</dbReference>
<dbReference type="Pfam" id="PF00294">
    <property type="entry name" value="PfkB"/>
    <property type="match status" value="1"/>
</dbReference>
<sequence length="643" mass="70247">MTRPLDLICMGRAAVDLYGEQIGGRLEDMQTFAKYLGGSPCNTAVGFARLGGRPAMLTRVGDEHNGRFVREALAAEGVDVSHVKTDPKRLTGLVFLGIQDRDTFPLVFYRDNCADMAIVPSDFDEGFIASATGLLISGTHLSQPLTYEACRAAMAMARRSGTRVILDIDYRPVLWGLTSPGLGERRFVPSDQVTSHLQSVVPGCDLVVGTEEEIHIAGGSTDTLVALRQLRQHTKAVLVVKRGEQGCVVFEGAIPARLEQGLQGPGYPVEVFNVLGAGDAFMAGFLRGWLKGEPLARCCSWANACGALVVSRHGCAPAMASWDELQQFLTRGSPTPRLREDASLEHLHRVSTRNRQWPELLILAFDHRSQLEEIAARHGRGAEDIRRFKRLIAEGARQGASGRAGAGVILDGRFGEEVLPSLTGKGWWVARPVESPGSRPLAFEAGDGLALEMRTWPAEHVAKCLVSYHPDDPHELRQVQLASLQALQQASIGTGHEFLVEVIPPRDLRRDATTLAQALEQMYAAGIRPDWWKLPPPDSSAEWDGLASVIARNDPWCRGVLVLGLEASEDDLDRSFRIAAPHPVCRGFAVGRSIFAEAAARWFAGQLDDPAVIDDVAQRYARLIERWDNARSAVRQQAVAFAQ</sequence>
<name>A0A6J4P7L3_9BURK</name>
<organism evidence="8">
    <name type="scientific">uncultured Ramlibacter sp</name>
    <dbReference type="NCBI Taxonomy" id="260755"/>
    <lineage>
        <taxon>Bacteria</taxon>
        <taxon>Pseudomonadati</taxon>
        <taxon>Pseudomonadota</taxon>
        <taxon>Betaproteobacteria</taxon>
        <taxon>Burkholderiales</taxon>
        <taxon>Comamonadaceae</taxon>
        <taxon>Ramlibacter</taxon>
        <taxon>environmental samples</taxon>
    </lineage>
</organism>
<evidence type="ECO:0000256" key="4">
    <source>
        <dbReference type="ARBA" id="ARBA00022777"/>
    </source>
</evidence>
<dbReference type="NCBIfam" id="TIGR04382">
    <property type="entry name" value="myo_inos_iolC_N"/>
    <property type="match status" value="1"/>
</dbReference>
<feature type="domain" description="Carbohydrate kinase PfkB" evidence="6">
    <location>
        <begin position="7"/>
        <end position="317"/>
    </location>
</feature>
<keyword evidence="5" id="KW-0067">ATP-binding</keyword>
<keyword evidence="4 8" id="KW-0418">Kinase</keyword>
<reference evidence="8" key="1">
    <citation type="submission" date="2020-02" db="EMBL/GenBank/DDBJ databases">
        <authorList>
            <person name="Meier V. D."/>
        </authorList>
    </citation>
    <scope>NUCLEOTIDE SEQUENCE</scope>
    <source>
        <strain evidence="8">AVDCRST_MAG51</strain>
    </source>
</reference>
<proteinExistence type="inferred from homology"/>
<dbReference type="Pfam" id="PF09863">
    <property type="entry name" value="DUF2090"/>
    <property type="match status" value="1"/>
</dbReference>
<evidence type="ECO:0000256" key="2">
    <source>
        <dbReference type="ARBA" id="ARBA00022679"/>
    </source>
</evidence>
<dbReference type="AlphaFoldDB" id="A0A6J4P7L3"/>
<dbReference type="InterPro" id="IPR050306">
    <property type="entry name" value="PfkB_Carbo_kinase"/>
</dbReference>
<dbReference type="InterPro" id="IPR030830">
    <property type="entry name" value="Myo_inos_IolC"/>
</dbReference>
<evidence type="ECO:0000256" key="5">
    <source>
        <dbReference type="ARBA" id="ARBA00022840"/>
    </source>
</evidence>
<dbReference type="InterPro" id="IPR013785">
    <property type="entry name" value="Aldolase_TIM"/>
</dbReference>
<dbReference type="InterPro" id="IPR023314">
    <property type="entry name" value="Myo_inos_IolC-like_sf"/>
</dbReference>
<evidence type="ECO:0000256" key="3">
    <source>
        <dbReference type="ARBA" id="ARBA00022741"/>
    </source>
</evidence>
<dbReference type="Gene3D" id="2.20.150.10">
    <property type="entry name" value="putative 5-dehydro-2- deoxygluconokinase"/>
    <property type="match status" value="1"/>
</dbReference>
<feature type="domain" description="DUF2090" evidence="7">
    <location>
        <begin position="324"/>
        <end position="630"/>
    </location>
</feature>
<dbReference type="InterPro" id="IPR011611">
    <property type="entry name" value="PfkB_dom"/>
</dbReference>
<dbReference type="Gene3D" id="3.20.20.70">
    <property type="entry name" value="Aldolase class I"/>
    <property type="match status" value="1"/>
</dbReference>
<dbReference type="PANTHER" id="PTHR43085:SF49">
    <property type="entry name" value="5-DEHYDRO-2-DEOXYGLUCONOKINASE"/>
    <property type="match status" value="1"/>
</dbReference>
<comment type="similarity">
    <text evidence="1">Belongs to the carbohydrate kinase PfkB family.</text>
</comment>
<protein>
    <submittedName>
        <fullName evidence="8">5-keto-2-deoxygluconokinase / uncharacterized domain</fullName>
        <ecNumber evidence="8">2.7.1.92</ecNumber>
    </submittedName>
</protein>
<dbReference type="CDD" id="cd01166">
    <property type="entry name" value="KdgK"/>
    <property type="match status" value="1"/>
</dbReference>
<dbReference type="PROSITE" id="PS00584">
    <property type="entry name" value="PFKB_KINASES_2"/>
    <property type="match status" value="1"/>
</dbReference>
<keyword evidence="3" id="KW-0547">Nucleotide-binding</keyword>
<dbReference type="EC" id="2.7.1.92" evidence="8"/>
<keyword evidence="2 8" id="KW-0808">Transferase</keyword>
<dbReference type="Gene3D" id="3.40.1190.20">
    <property type="match status" value="1"/>
</dbReference>
<dbReference type="InterPro" id="IPR002173">
    <property type="entry name" value="Carboh/pur_kinase_PfkB_CS"/>
</dbReference>
<dbReference type="GO" id="GO:0005524">
    <property type="term" value="F:ATP binding"/>
    <property type="evidence" value="ECO:0007669"/>
    <property type="project" value="UniProtKB-KW"/>
</dbReference>
<dbReference type="PANTHER" id="PTHR43085">
    <property type="entry name" value="HEXOKINASE FAMILY MEMBER"/>
    <property type="match status" value="1"/>
</dbReference>
<accession>A0A6J4P7L3</accession>
<evidence type="ECO:0000313" key="8">
    <source>
        <dbReference type="EMBL" id="CAA9405657.1"/>
    </source>
</evidence>
<evidence type="ECO:0000259" key="6">
    <source>
        <dbReference type="Pfam" id="PF00294"/>
    </source>
</evidence>
<dbReference type="InterPro" id="IPR029056">
    <property type="entry name" value="Ribokinase-like"/>
</dbReference>
<gene>
    <name evidence="8" type="ORF">AVDCRST_MAG51-1123</name>
</gene>
<dbReference type="GO" id="GO:0047590">
    <property type="term" value="F:5-dehydro-2-deoxygluconokinase activity"/>
    <property type="evidence" value="ECO:0007669"/>
    <property type="project" value="UniProtKB-EC"/>
</dbReference>